<protein>
    <recommendedName>
        <fullName evidence="3">SpoVR like family protein</fullName>
    </recommendedName>
</protein>
<gene>
    <name evidence="1" type="ORF">AA309_09240</name>
</gene>
<dbReference type="RefSeq" id="WP_047188690.1">
    <property type="nucleotide sequence ID" value="NZ_LCYG01000020.1"/>
</dbReference>
<evidence type="ECO:0000313" key="1">
    <source>
        <dbReference type="EMBL" id="KLK93482.1"/>
    </source>
</evidence>
<accession>A0A0H1RLH5</accession>
<dbReference type="Gene3D" id="1.25.40.10">
    <property type="entry name" value="Tetratricopeptide repeat domain"/>
    <property type="match status" value="1"/>
</dbReference>
<dbReference type="AlphaFoldDB" id="A0A0H1RLH5"/>
<keyword evidence="2" id="KW-1185">Reference proteome</keyword>
<dbReference type="Pfam" id="PF06041">
    <property type="entry name" value="DUF924"/>
    <property type="match status" value="1"/>
</dbReference>
<dbReference type="Gene3D" id="1.20.58.320">
    <property type="entry name" value="TPR-like"/>
    <property type="match status" value="1"/>
</dbReference>
<comment type="caution">
    <text evidence="1">The sequence shown here is derived from an EMBL/GenBank/DDBJ whole genome shotgun (WGS) entry which is preliminary data.</text>
</comment>
<evidence type="ECO:0000313" key="2">
    <source>
        <dbReference type="Proteomes" id="UP000035489"/>
    </source>
</evidence>
<dbReference type="SUPFAM" id="SSF48452">
    <property type="entry name" value="TPR-like"/>
    <property type="match status" value="1"/>
</dbReference>
<dbReference type="InterPro" id="IPR010323">
    <property type="entry name" value="DUF924"/>
</dbReference>
<reference evidence="1 2" key="1">
    <citation type="submission" date="2015-05" db="EMBL/GenBank/DDBJ databases">
        <title>Draft genome sequence of Microvirga vignae strain BR3299, a novel nitrogen fixing bacteria isolated from Brazil semi-aired region.</title>
        <authorList>
            <person name="Zilli J.E."/>
            <person name="Passos S.R."/>
            <person name="Leite J."/>
            <person name="Baldani J.I."/>
            <person name="Xavier G.R."/>
            <person name="Rumjaneck N.G."/>
            <person name="Simoes-Araujo J.L."/>
        </authorList>
    </citation>
    <scope>NUCLEOTIDE SEQUENCE [LARGE SCALE GENOMIC DNA]</scope>
    <source>
        <strain evidence="1 2">BR3299</strain>
    </source>
</reference>
<organism evidence="1 2">
    <name type="scientific">Microvirga vignae</name>
    <dbReference type="NCBI Taxonomy" id="1225564"/>
    <lineage>
        <taxon>Bacteria</taxon>
        <taxon>Pseudomonadati</taxon>
        <taxon>Pseudomonadota</taxon>
        <taxon>Alphaproteobacteria</taxon>
        <taxon>Hyphomicrobiales</taxon>
        <taxon>Methylobacteriaceae</taxon>
        <taxon>Microvirga</taxon>
    </lineage>
</organism>
<dbReference type="OrthoDB" id="7593450at2"/>
<dbReference type="STRING" id="1225564.AA309_09240"/>
<dbReference type="PATRIC" id="fig|1225564.3.peg.2474"/>
<proteinExistence type="predicted"/>
<sequence>MQRLATPDEVLAFWRNAGPEKWFSKDEAFDQDCRDRFMSTYEAAARGDLNEWELTPEGALAVILLLDQFPRNMFRSRRETYKTDPVALMVADRAIERGFDRKVEPELRRFFYLPFMHSESLRHQERSVALNESLGEEDSIKWARHHHDIIARFGRFPHRNAILGRETTPDEEAFLKESDFRG</sequence>
<dbReference type="InterPro" id="IPR011990">
    <property type="entry name" value="TPR-like_helical_dom_sf"/>
</dbReference>
<name>A0A0H1RLH5_9HYPH</name>
<evidence type="ECO:0008006" key="3">
    <source>
        <dbReference type="Google" id="ProtNLM"/>
    </source>
</evidence>
<dbReference type="EMBL" id="LCYG01000020">
    <property type="protein sequence ID" value="KLK93482.1"/>
    <property type="molecule type" value="Genomic_DNA"/>
</dbReference>
<dbReference type="Proteomes" id="UP000035489">
    <property type="component" value="Unassembled WGS sequence"/>
</dbReference>